<organism evidence="3 4">
    <name type="scientific">Phototrophicus methaneseepsis</name>
    <dbReference type="NCBI Taxonomy" id="2710758"/>
    <lineage>
        <taxon>Bacteria</taxon>
        <taxon>Bacillati</taxon>
        <taxon>Chloroflexota</taxon>
        <taxon>Candidatus Thermofontia</taxon>
        <taxon>Phototrophicales</taxon>
        <taxon>Phototrophicaceae</taxon>
        <taxon>Phototrophicus</taxon>
    </lineage>
</organism>
<evidence type="ECO:0000313" key="3">
    <source>
        <dbReference type="EMBL" id="QPC83705.1"/>
    </source>
</evidence>
<proteinExistence type="predicted"/>
<evidence type="ECO:0000256" key="1">
    <source>
        <dbReference type="ARBA" id="ARBA00022801"/>
    </source>
</evidence>
<dbReference type="CDD" id="cd00431">
    <property type="entry name" value="cysteine_hydrolases"/>
    <property type="match status" value="1"/>
</dbReference>
<name>A0A7S8EB45_9CHLR</name>
<dbReference type="Pfam" id="PF00857">
    <property type="entry name" value="Isochorismatase"/>
    <property type="match status" value="1"/>
</dbReference>
<sequence length="174" mass="19655">MTNTEDLQTALVVIDVQQALFEKKTPIHRAEVLLCNINSLVDCAHEKGIPIFYFRHTNKSFLAYGTAGWQLHPALRPDTVDILLEKEHGSAFQDTSLHQALQERQINRLIVTGLVTNGCIRATCEDAKKHGYDVVLVKDGHSTYQRDAAKIIDEWNERLSTQGIEVLTTEAIRF</sequence>
<dbReference type="RefSeq" id="WP_195171769.1">
    <property type="nucleotide sequence ID" value="NZ_CP062983.1"/>
</dbReference>
<dbReference type="InterPro" id="IPR050272">
    <property type="entry name" value="Isochorismatase-like_hydrls"/>
</dbReference>
<dbReference type="InterPro" id="IPR000868">
    <property type="entry name" value="Isochorismatase-like_dom"/>
</dbReference>
<keyword evidence="1 3" id="KW-0378">Hydrolase</keyword>
<dbReference type="KEGG" id="pmet:G4Y79_04800"/>
<dbReference type="EMBL" id="CP062983">
    <property type="protein sequence ID" value="QPC83705.1"/>
    <property type="molecule type" value="Genomic_DNA"/>
</dbReference>
<dbReference type="InterPro" id="IPR036380">
    <property type="entry name" value="Isochorismatase-like_sf"/>
</dbReference>
<keyword evidence="4" id="KW-1185">Reference proteome</keyword>
<accession>A0A7S8EB45</accession>
<reference evidence="3 4" key="1">
    <citation type="submission" date="2020-02" db="EMBL/GenBank/DDBJ databases">
        <authorList>
            <person name="Zheng R.K."/>
            <person name="Sun C.M."/>
        </authorList>
    </citation>
    <scope>NUCLEOTIDE SEQUENCE [LARGE SCALE GENOMIC DNA]</scope>
    <source>
        <strain evidence="4">rifampicinis</strain>
    </source>
</reference>
<dbReference type="AlphaFoldDB" id="A0A7S8EB45"/>
<dbReference type="SUPFAM" id="SSF52499">
    <property type="entry name" value="Isochorismatase-like hydrolases"/>
    <property type="match status" value="1"/>
</dbReference>
<dbReference type="PANTHER" id="PTHR43540:SF14">
    <property type="entry name" value="ISOCHORISMATASE"/>
    <property type="match status" value="1"/>
</dbReference>
<evidence type="ECO:0000313" key="4">
    <source>
        <dbReference type="Proteomes" id="UP000594468"/>
    </source>
</evidence>
<dbReference type="Gene3D" id="3.40.50.850">
    <property type="entry name" value="Isochorismatase-like"/>
    <property type="match status" value="1"/>
</dbReference>
<dbReference type="Proteomes" id="UP000594468">
    <property type="component" value="Chromosome"/>
</dbReference>
<dbReference type="GO" id="GO:0016787">
    <property type="term" value="F:hydrolase activity"/>
    <property type="evidence" value="ECO:0007669"/>
    <property type="project" value="UniProtKB-KW"/>
</dbReference>
<dbReference type="PANTHER" id="PTHR43540">
    <property type="entry name" value="PEROXYUREIDOACRYLATE/UREIDOACRYLATE AMIDOHYDROLASE-RELATED"/>
    <property type="match status" value="1"/>
</dbReference>
<evidence type="ECO:0000259" key="2">
    <source>
        <dbReference type="Pfam" id="PF00857"/>
    </source>
</evidence>
<protein>
    <submittedName>
        <fullName evidence="3">Cysteine hydrolase</fullName>
    </submittedName>
</protein>
<gene>
    <name evidence="3" type="ORF">G4Y79_04800</name>
</gene>
<feature type="domain" description="Isochorismatase-like" evidence="2">
    <location>
        <begin position="9"/>
        <end position="169"/>
    </location>
</feature>